<dbReference type="GO" id="GO:0046583">
    <property type="term" value="F:monoatomic cation efflux transmembrane transporter activity"/>
    <property type="evidence" value="ECO:0007669"/>
    <property type="project" value="TreeGrafter"/>
</dbReference>
<evidence type="ECO:0000256" key="2">
    <source>
        <dbReference type="ARBA" id="ARBA00004651"/>
    </source>
</evidence>
<evidence type="ECO:0000256" key="12">
    <source>
        <dbReference type="ARBA" id="ARBA00023136"/>
    </source>
</evidence>
<proteinExistence type="inferred from homology"/>
<evidence type="ECO:0000313" key="15">
    <source>
        <dbReference type="EMBL" id="PLR31357.1"/>
    </source>
</evidence>
<dbReference type="GO" id="GO:0015099">
    <property type="term" value="F:nickel cation transmembrane transporter activity"/>
    <property type="evidence" value="ECO:0007669"/>
    <property type="project" value="UniProtKB-UniRule"/>
</dbReference>
<keyword evidence="9 14" id="KW-1133">Transmembrane helix</keyword>
<dbReference type="InterPro" id="IPR051224">
    <property type="entry name" value="NiCoT_RcnA"/>
</dbReference>
<keyword evidence="12 14" id="KW-0472">Membrane</keyword>
<keyword evidence="10" id="KW-0406">Ion transport</keyword>
<evidence type="ECO:0000256" key="4">
    <source>
        <dbReference type="ARBA" id="ARBA00022426"/>
    </source>
</evidence>
<evidence type="ECO:0000256" key="13">
    <source>
        <dbReference type="ARBA" id="ARBA00023285"/>
    </source>
</evidence>
<feature type="transmembrane region" description="Helical" evidence="14">
    <location>
        <begin position="252"/>
        <end position="278"/>
    </location>
</feature>
<dbReference type="PANTHER" id="PTHR40659:SF1">
    <property type="entry name" value="NICKEL_COBALT EFFLUX SYSTEM RCNA"/>
    <property type="match status" value="1"/>
</dbReference>
<feature type="transmembrane region" description="Helical" evidence="14">
    <location>
        <begin position="299"/>
        <end position="321"/>
    </location>
</feature>
<comment type="subcellular location">
    <subcellularLocation>
        <location evidence="2 14">Cell membrane</location>
        <topology evidence="2 14">Multi-pass membrane protein</topology>
    </subcellularLocation>
</comment>
<evidence type="ECO:0000256" key="5">
    <source>
        <dbReference type="ARBA" id="ARBA00022448"/>
    </source>
</evidence>
<evidence type="ECO:0000256" key="8">
    <source>
        <dbReference type="ARBA" id="ARBA00022692"/>
    </source>
</evidence>
<keyword evidence="7" id="KW-0533">Nickel</keyword>
<dbReference type="EMBL" id="PJZH01000024">
    <property type="protein sequence ID" value="PLR31357.1"/>
    <property type="molecule type" value="Genomic_DNA"/>
</dbReference>
<evidence type="ECO:0000256" key="1">
    <source>
        <dbReference type="ARBA" id="ARBA00002510"/>
    </source>
</evidence>
<dbReference type="GO" id="GO:0006824">
    <property type="term" value="P:cobalt ion transport"/>
    <property type="evidence" value="ECO:0007669"/>
    <property type="project" value="UniProtKB-KW"/>
</dbReference>
<evidence type="ECO:0000256" key="11">
    <source>
        <dbReference type="ARBA" id="ARBA00023112"/>
    </source>
</evidence>
<dbReference type="GO" id="GO:0032025">
    <property type="term" value="P:response to cobalt ion"/>
    <property type="evidence" value="ECO:0007669"/>
    <property type="project" value="TreeGrafter"/>
</dbReference>
<comment type="similarity">
    <text evidence="3">Belongs to the NiCoT transporter (TC 2.A.52) family. RcnA subfamily.</text>
</comment>
<dbReference type="InterPro" id="IPR011541">
    <property type="entry name" value="Ni/Co_transpt_high_affinity"/>
</dbReference>
<name>A0A2N5DW42_9GAMM</name>
<dbReference type="GO" id="GO:0005886">
    <property type="term" value="C:plasma membrane"/>
    <property type="evidence" value="ECO:0007669"/>
    <property type="project" value="UniProtKB-SubCell"/>
</dbReference>
<comment type="function">
    <text evidence="1">Efflux system for nickel and cobalt.</text>
</comment>
<keyword evidence="11" id="KW-0921">Nickel transport</keyword>
<gene>
    <name evidence="15" type="ORF">CYR32_17265</name>
</gene>
<evidence type="ECO:0000313" key="16">
    <source>
        <dbReference type="Proteomes" id="UP000234503"/>
    </source>
</evidence>
<dbReference type="RefSeq" id="WP_101826392.1">
    <property type="nucleotide sequence ID" value="NZ_PJZH01000024.1"/>
</dbReference>
<dbReference type="Pfam" id="PF03824">
    <property type="entry name" value="NicO"/>
    <property type="match status" value="2"/>
</dbReference>
<feature type="transmembrane region" description="Helical" evidence="14">
    <location>
        <begin position="225"/>
        <end position="246"/>
    </location>
</feature>
<dbReference type="GO" id="GO:0010045">
    <property type="term" value="P:response to nickel cation"/>
    <property type="evidence" value="ECO:0007669"/>
    <property type="project" value="TreeGrafter"/>
</dbReference>
<feature type="transmembrane region" description="Helical" evidence="14">
    <location>
        <begin position="112"/>
        <end position="136"/>
    </location>
</feature>
<keyword evidence="4" id="KW-0171">Cobalt transport</keyword>
<evidence type="ECO:0000256" key="6">
    <source>
        <dbReference type="ARBA" id="ARBA00022475"/>
    </source>
</evidence>
<feature type="transmembrane region" description="Helical" evidence="14">
    <location>
        <begin position="71"/>
        <end position="91"/>
    </location>
</feature>
<dbReference type="PANTHER" id="PTHR40659">
    <property type="entry name" value="NICKEL/COBALT EFFLUX SYSTEM RCNA"/>
    <property type="match status" value="1"/>
</dbReference>
<feature type="transmembrane region" description="Helical" evidence="14">
    <location>
        <begin position="156"/>
        <end position="174"/>
    </location>
</feature>
<organism evidence="15 16">
    <name type="scientific">Chimaeribacter coloradensis</name>
    <dbReference type="NCBI Taxonomy" id="2060068"/>
    <lineage>
        <taxon>Bacteria</taxon>
        <taxon>Pseudomonadati</taxon>
        <taxon>Pseudomonadota</taxon>
        <taxon>Gammaproteobacteria</taxon>
        <taxon>Enterobacterales</taxon>
        <taxon>Yersiniaceae</taxon>
        <taxon>Chimaeribacter</taxon>
    </lineage>
</organism>
<protein>
    <recommendedName>
        <fullName evidence="14">Nickel/cobalt efflux system</fullName>
    </recommendedName>
</protein>
<dbReference type="AlphaFoldDB" id="A0A2N5DW42"/>
<keyword evidence="16" id="KW-1185">Reference proteome</keyword>
<evidence type="ECO:0000256" key="3">
    <source>
        <dbReference type="ARBA" id="ARBA00010428"/>
    </source>
</evidence>
<keyword evidence="5 14" id="KW-0813">Transport</keyword>
<evidence type="ECO:0000256" key="9">
    <source>
        <dbReference type="ARBA" id="ARBA00022989"/>
    </source>
</evidence>
<keyword evidence="6" id="KW-1003">Cell membrane</keyword>
<accession>A0A2N5DW42</accession>
<dbReference type="OrthoDB" id="9812956at2"/>
<evidence type="ECO:0000256" key="7">
    <source>
        <dbReference type="ARBA" id="ARBA00022596"/>
    </source>
</evidence>
<comment type="caution">
    <text evidence="15">The sequence shown here is derived from an EMBL/GenBank/DDBJ whole genome shotgun (WGS) entry which is preliminary data.</text>
</comment>
<keyword evidence="8 14" id="KW-0812">Transmembrane</keyword>
<dbReference type="Proteomes" id="UP000234503">
    <property type="component" value="Unassembled WGS sequence"/>
</dbReference>
<sequence>MPIISQTPVLRRHRWLQIWPLLLLAGVLLLGGLWLMHLWPSLLWQGTQWQRSLNGQIAALMQQVRAEPQRAGGILVLFSLLYGILHAAGPGHGKLVLTTYLATHPSRLKSSLRLTFAASLLQGSVAVGLVTLLLGVFELSSRQLHQSSFWLERGSYLLVMGLGIMLVVRAARALHRQWQSLRQPFRALRPLHPEPHVHDEQCGCGHRHLPSDEALAAAGDWRTRAALVLSMGLRPCSGAIMMLLFAKVIGAYLWGVVAAFVMAFGTSLTISLLALGVHSIQRLLMRSARSGPAPAWRKVGRATLTLAGGLLLLAAGLFLWFSAQPGLTGSGNPLLR</sequence>
<evidence type="ECO:0000256" key="10">
    <source>
        <dbReference type="ARBA" id="ARBA00023065"/>
    </source>
</evidence>
<feature type="transmembrane region" description="Helical" evidence="14">
    <location>
        <begin position="21"/>
        <end position="39"/>
    </location>
</feature>
<reference evidence="15 16" key="1">
    <citation type="submission" date="2017-12" db="EMBL/GenBank/DDBJ databases">
        <title>Characterization of six clinical isolates of Enterochimera gen. nov., a novel genus of the Yersiniaciae family and the three species Enterochimera arupensis sp. nov., Enterochimera coloradensis sp. nov, and Enterochimera californica sp. nov.</title>
        <authorList>
            <person name="Rossi A."/>
            <person name="Fisher M."/>
        </authorList>
    </citation>
    <scope>NUCLEOTIDE SEQUENCE [LARGE SCALE GENOMIC DNA]</scope>
    <source>
        <strain evidence="16">2016-Iso4</strain>
    </source>
</reference>
<keyword evidence="13" id="KW-0170">Cobalt</keyword>
<evidence type="ECO:0000256" key="14">
    <source>
        <dbReference type="RuleBase" id="RU362101"/>
    </source>
</evidence>